<feature type="transmembrane region" description="Helical" evidence="8">
    <location>
        <begin position="206"/>
        <end position="228"/>
    </location>
</feature>
<dbReference type="SUPFAM" id="SSF52540">
    <property type="entry name" value="P-loop containing nucleoside triphosphate hydrolases"/>
    <property type="match status" value="2"/>
</dbReference>
<keyword evidence="3 8" id="KW-0812">Transmembrane</keyword>
<evidence type="ECO:0000313" key="12">
    <source>
        <dbReference type="RefSeq" id="XP_011505094.1"/>
    </source>
</evidence>
<dbReference type="InterPro" id="IPR027417">
    <property type="entry name" value="P-loop_NTPase"/>
</dbReference>
<evidence type="ECO:0000256" key="4">
    <source>
        <dbReference type="ARBA" id="ARBA00022741"/>
    </source>
</evidence>
<keyword evidence="7 8" id="KW-0472">Membrane</keyword>
<dbReference type="AlphaFoldDB" id="A0AAJ6YVA7"/>
<feature type="transmembrane region" description="Helical" evidence="8">
    <location>
        <begin position="95"/>
        <end position="120"/>
    </location>
</feature>
<comment type="subcellular location">
    <subcellularLocation>
        <location evidence="1">Membrane</location>
        <topology evidence="1">Multi-pass membrane protein</topology>
    </subcellularLocation>
</comment>
<reference evidence="12" key="1">
    <citation type="submission" date="2025-08" db="UniProtKB">
        <authorList>
            <consortium name="RefSeq"/>
        </authorList>
    </citation>
    <scope>IDENTIFICATION</scope>
</reference>
<dbReference type="PANTHER" id="PTHR24223:SF415">
    <property type="entry name" value="FI20190P1"/>
    <property type="match status" value="1"/>
</dbReference>
<dbReference type="RefSeq" id="XP_011505094.1">
    <property type="nucleotide sequence ID" value="XM_011506792.1"/>
</dbReference>
<dbReference type="GO" id="GO:0016887">
    <property type="term" value="F:ATP hydrolysis activity"/>
    <property type="evidence" value="ECO:0007669"/>
    <property type="project" value="InterPro"/>
</dbReference>
<dbReference type="InterPro" id="IPR036640">
    <property type="entry name" value="ABC1_TM_sf"/>
</dbReference>
<organism evidence="11 12">
    <name type="scientific">Ceratosolen solmsi marchali</name>
    <dbReference type="NCBI Taxonomy" id="326594"/>
    <lineage>
        <taxon>Eukaryota</taxon>
        <taxon>Metazoa</taxon>
        <taxon>Ecdysozoa</taxon>
        <taxon>Arthropoda</taxon>
        <taxon>Hexapoda</taxon>
        <taxon>Insecta</taxon>
        <taxon>Pterygota</taxon>
        <taxon>Neoptera</taxon>
        <taxon>Endopterygota</taxon>
        <taxon>Hymenoptera</taxon>
        <taxon>Apocrita</taxon>
        <taxon>Proctotrupomorpha</taxon>
        <taxon>Chalcidoidea</taxon>
        <taxon>Agaonidae</taxon>
        <taxon>Agaoninae</taxon>
        <taxon>Ceratosolen</taxon>
    </lineage>
</organism>
<dbReference type="PROSITE" id="PS50893">
    <property type="entry name" value="ABC_TRANSPORTER_2"/>
    <property type="match status" value="2"/>
</dbReference>
<evidence type="ECO:0000256" key="1">
    <source>
        <dbReference type="ARBA" id="ARBA00004141"/>
    </source>
</evidence>
<feature type="transmembrane region" description="Helical" evidence="8">
    <location>
        <begin position="731"/>
        <end position="752"/>
    </location>
</feature>
<evidence type="ECO:0000256" key="7">
    <source>
        <dbReference type="ARBA" id="ARBA00023136"/>
    </source>
</evidence>
<dbReference type="CDD" id="cd03250">
    <property type="entry name" value="ABCC_MRP_domain1"/>
    <property type="match status" value="1"/>
</dbReference>
<evidence type="ECO:0000256" key="5">
    <source>
        <dbReference type="ARBA" id="ARBA00022840"/>
    </source>
</evidence>
<dbReference type="PANTHER" id="PTHR24223">
    <property type="entry name" value="ATP-BINDING CASSETTE SUB-FAMILY C"/>
    <property type="match status" value="1"/>
</dbReference>
<dbReference type="FunFam" id="3.40.50.300:FF:000163">
    <property type="entry name" value="Multidrug resistance-associated protein member 4"/>
    <property type="match status" value="1"/>
</dbReference>
<name>A0AAJ6YVA7_9HYME</name>
<evidence type="ECO:0000256" key="6">
    <source>
        <dbReference type="ARBA" id="ARBA00022989"/>
    </source>
</evidence>
<dbReference type="PROSITE" id="PS00211">
    <property type="entry name" value="ABC_TRANSPORTER_1"/>
    <property type="match status" value="2"/>
</dbReference>
<evidence type="ECO:0000256" key="8">
    <source>
        <dbReference type="SAM" id="Phobius"/>
    </source>
</evidence>
<evidence type="ECO:0000259" key="10">
    <source>
        <dbReference type="PROSITE" id="PS50929"/>
    </source>
</evidence>
<feature type="transmembrane region" description="Helical" evidence="8">
    <location>
        <begin position="234"/>
        <end position="254"/>
    </location>
</feature>
<keyword evidence="4" id="KW-0547">Nucleotide-binding</keyword>
<keyword evidence="2" id="KW-0813">Transport</keyword>
<dbReference type="Pfam" id="PF00664">
    <property type="entry name" value="ABC_membrane"/>
    <property type="match status" value="1"/>
</dbReference>
<dbReference type="GO" id="GO:0005524">
    <property type="term" value="F:ATP binding"/>
    <property type="evidence" value="ECO:0007669"/>
    <property type="project" value="UniProtKB-KW"/>
</dbReference>
<accession>A0AAJ6YVA7</accession>
<dbReference type="InterPro" id="IPR017871">
    <property type="entry name" value="ABC_transporter-like_CS"/>
</dbReference>
<dbReference type="Gene3D" id="1.20.1560.10">
    <property type="entry name" value="ABC transporter type 1, transmembrane domain"/>
    <property type="match status" value="2"/>
</dbReference>
<keyword evidence="11" id="KW-1185">Reference proteome</keyword>
<dbReference type="InterPro" id="IPR003439">
    <property type="entry name" value="ABC_transporter-like_ATP-bd"/>
</dbReference>
<keyword evidence="6 8" id="KW-1133">Transmembrane helix</keyword>
<sequence length="1104" mass="123406">MDVSTSCANANPRLSANIVSKLLFCWLNPLFWYGRKHDIQAKDLHTALPNDLSEPLGNQLEKYWKREMDNFHKTKKKPSLLRAIRKTFGWSYLQYATHILFLAIVIRILQPLILGVLIYHFDPCSTTTTLDAYLLASGVILMAILQAIIGHHSNFGQLEIGMRVRIACSSLVYRKITRLSCSAASQATGGLITNLLSNDVARFEQLFLFLHYIWVMPLQGAVIAYLIWRHVGAASLAGVLLMVLQTIPVQAYCAKIMSKLRSKIATRTDERVLLMSEIINGIRVIKMYTWEKPFEKLVSFTRKLEVDVLTVASYLRAINLASFVFTERTTLFITIVAFVLQGYTISADKVFTMAQYFNILQLSMAILYPRAVGCAAEARISIKRIEKFLLLEEVESNTKDLIVNNDNTSILVKNVNASWSEKSIANTLHDINIVVPQKKLFAVVGPVGAGKSSVLKLILGELRAASGKLQLHGSMSYASQEPWLFNGSIRSNILFGAPYDEEKYQVVTRACALVKDFEQLPHGDKSLVGERGGSLSGGQCARINLARAVYRDADIYLLDDPLSAVDTRVGKSLFEDCINGYLKDKTRILVTHQIQYLKQADAIILLNNGKVEFQGTFLNFSKNESYIRHLPSSSEMEKTLVEEPEIVENGQMALVLNSKIEENEDNNEPQEVEELMAKAKSPVFSHANTSFLGLLTIRSCGAQAMTCKEFDILQDVHTAAYSLILSTSTAFGFWLDIVSITFVAFVTYSFIVIDSNDFFNGKPFAGNVGLAISQSLILCGMLQYGMRQTAEMMAQMTSVERMFQFTELEKEGPFESEPGKKPNKSWPRKGRIQFKEVYLKYSAENEPVLKNLTFVVEPGMKIGIVGRTGAGKSSLITALFRLSQIDGSLLIDDVDISKIGLNDLRNKISIVPQEPILFSATLRDNLDPFHESDDATLWLALQEVELDKIFASLEHAVTRGGGNMSAGQRQLLCLARAIVKRNKILILDEATANVDHITDSLIQKTIRVNFKDCTVLTIAHRLNTIMDCDKLLVMENGQAVEYDHPHNLLQCNDGYLAQMVQQTGNNMAQHLKEIAEKAFNKDLRTSSIDLVSDDENNKSAIVKK</sequence>
<dbReference type="FunFam" id="1.20.1560.10:FF:000026">
    <property type="entry name" value="Multidrug resistance-associated protein lethal(2)03659"/>
    <property type="match status" value="1"/>
</dbReference>
<dbReference type="InterPro" id="IPR011527">
    <property type="entry name" value="ABC1_TM_dom"/>
</dbReference>
<proteinExistence type="predicted"/>
<feature type="transmembrane region" description="Helical" evidence="8">
    <location>
        <begin position="132"/>
        <end position="149"/>
    </location>
</feature>
<dbReference type="FunFam" id="3.40.50.300:FF:000482">
    <property type="entry name" value="Multidrug resistance-associated protein member 4"/>
    <property type="match status" value="1"/>
</dbReference>
<feature type="domain" description="ABC transporter" evidence="9">
    <location>
        <begin position="832"/>
        <end position="1061"/>
    </location>
</feature>
<gene>
    <name evidence="12" type="primary">LOC105367932</name>
</gene>
<dbReference type="GO" id="GO:0140359">
    <property type="term" value="F:ABC-type transporter activity"/>
    <property type="evidence" value="ECO:0007669"/>
    <property type="project" value="InterPro"/>
</dbReference>
<dbReference type="InterPro" id="IPR003593">
    <property type="entry name" value="AAA+_ATPase"/>
</dbReference>
<evidence type="ECO:0000256" key="3">
    <source>
        <dbReference type="ARBA" id="ARBA00022692"/>
    </source>
</evidence>
<dbReference type="SUPFAM" id="SSF90123">
    <property type="entry name" value="ABC transporter transmembrane region"/>
    <property type="match status" value="2"/>
</dbReference>
<evidence type="ECO:0000313" key="11">
    <source>
        <dbReference type="Proteomes" id="UP000695007"/>
    </source>
</evidence>
<feature type="domain" description="ABC transporter" evidence="9">
    <location>
        <begin position="412"/>
        <end position="633"/>
    </location>
</feature>
<dbReference type="GeneID" id="105367932"/>
<keyword evidence="5" id="KW-0067">ATP-binding</keyword>
<dbReference type="Gene3D" id="3.40.50.300">
    <property type="entry name" value="P-loop containing nucleotide triphosphate hydrolases"/>
    <property type="match status" value="2"/>
</dbReference>
<dbReference type="PROSITE" id="PS50929">
    <property type="entry name" value="ABC_TM1F"/>
    <property type="match status" value="1"/>
</dbReference>
<dbReference type="CDD" id="cd03244">
    <property type="entry name" value="ABCC_MRP_domain2"/>
    <property type="match status" value="1"/>
</dbReference>
<feature type="transmembrane region" description="Helical" evidence="8">
    <location>
        <begin position="764"/>
        <end position="786"/>
    </location>
</feature>
<dbReference type="Proteomes" id="UP000695007">
    <property type="component" value="Unplaced"/>
</dbReference>
<dbReference type="InterPro" id="IPR050173">
    <property type="entry name" value="ABC_transporter_C-like"/>
</dbReference>
<evidence type="ECO:0000256" key="2">
    <source>
        <dbReference type="ARBA" id="ARBA00022448"/>
    </source>
</evidence>
<feature type="domain" description="ABC transmembrane type-1" evidence="10">
    <location>
        <begin position="100"/>
        <end position="367"/>
    </location>
</feature>
<protein>
    <submittedName>
        <fullName evidence="12">Multidrug resistance-associated protein 4-like isoform X2</fullName>
    </submittedName>
</protein>
<dbReference type="Pfam" id="PF00005">
    <property type="entry name" value="ABC_tran"/>
    <property type="match status" value="2"/>
</dbReference>
<evidence type="ECO:0000259" key="9">
    <source>
        <dbReference type="PROSITE" id="PS50893"/>
    </source>
</evidence>
<dbReference type="GO" id="GO:0016020">
    <property type="term" value="C:membrane"/>
    <property type="evidence" value="ECO:0007669"/>
    <property type="project" value="UniProtKB-SubCell"/>
</dbReference>
<dbReference type="SMART" id="SM00382">
    <property type="entry name" value="AAA"/>
    <property type="match status" value="2"/>
</dbReference>